<organism evidence="1">
    <name type="scientific">Anopheles braziliensis</name>
    <dbReference type="NCBI Taxonomy" id="58242"/>
    <lineage>
        <taxon>Eukaryota</taxon>
        <taxon>Metazoa</taxon>
        <taxon>Ecdysozoa</taxon>
        <taxon>Arthropoda</taxon>
        <taxon>Hexapoda</taxon>
        <taxon>Insecta</taxon>
        <taxon>Pterygota</taxon>
        <taxon>Neoptera</taxon>
        <taxon>Endopterygota</taxon>
        <taxon>Diptera</taxon>
        <taxon>Nematocera</taxon>
        <taxon>Culicoidea</taxon>
        <taxon>Culicidae</taxon>
        <taxon>Anophelinae</taxon>
        <taxon>Anopheles</taxon>
    </lineage>
</organism>
<name>A0A2M3ZML6_9DIPT</name>
<accession>A0A2M3ZML6</accession>
<reference evidence="1" key="1">
    <citation type="submission" date="2018-01" db="EMBL/GenBank/DDBJ databases">
        <title>An insight into the sialome of Amazonian anophelines.</title>
        <authorList>
            <person name="Ribeiro J.M."/>
            <person name="Scarpassa V."/>
            <person name="Calvo E."/>
        </authorList>
    </citation>
    <scope>NUCLEOTIDE SEQUENCE</scope>
    <source>
        <tissue evidence="1">Salivary glands</tissue>
    </source>
</reference>
<proteinExistence type="predicted"/>
<dbReference type="EMBL" id="GGFM01008907">
    <property type="protein sequence ID" value="MBW29658.1"/>
    <property type="molecule type" value="Transcribed_RNA"/>
</dbReference>
<protein>
    <submittedName>
        <fullName evidence="1">Putative secreted peptide</fullName>
    </submittedName>
</protein>
<evidence type="ECO:0000313" key="1">
    <source>
        <dbReference type="EMBL" id="MBW29658.1"/>
    </source>
</evidence>
<dbReference type="AlphaFoldDB" id="A0A2M3ZML6"/>
<sequence>MHPSFSGLLVTCAYFPHTTLPDCVTRPSSEMFTSITVPLVITPRLVYIGDEGFFFTPIIGRWKVAFSSGCVTCALLNRSAIGRMKRSYLGGLRVKFSPTYVTFVTIRFQAFRRVLPLRITLNTSASDWARTFGIGTSHLPAFSFRFCLIILDSTLALDWMPRSIR</sequence>